<evidence type="ECO:0000313" key="3">
    <source>
        <dbReference type="Proteomes" id="UP000887013"/>
    </source>
</evidence>
<feature type="region of interest" description="Disordered" evidence="1">
    <location>
        <begin position="1"/>
        <end position="32"/>
    </location>
</feature>
<dbReference type="EMBL" id="BMAW01004176">
    <property type="protein sequence ID" value="GFS87389.1"/>
    <property type="molecule type" value="Genomic_DNA"/>
</dbReference>
<evidence type="ECO:0000313" key="2">
    <source>
        <dbReference type="EMBL" id="GFS87389.1"/>
    </source>
</evidence>
<evidence type="ECO:0000256" key="1">
    <source>
        <dbReference type="SAM" id="MobiDB-lite"/>
    </source>
</evidence>
<sequence length="72" mass="8064">MGMKRQKVGASGSKDAGDPTTGQRGPIVKLSGNSEQYSKDFISSPCFTWRRDKTKRKNILLVPIWFEFAINS</sequence>
<protein>
    <submittedName>
        <fullName evidence="2">Uncharacterized protein</fullName>
    </submittedName>
</protein>
<accession>A0A8X6N0A9</accession>
<name>A0A8X6N0A9_NEPPI</name>
<proteinExistence type="predicted"/>
<dbReference type="AlphaFoldDB" id="A0A8X6N0A9"/>
<dbReference type="Proteomes" id="UP000887013">
    <property type="component" value="Unassembled WGS sequence"/>
</dbReference>
<organism evidence="2 3">
    <name type="scientific">Nephila pilipes</name>
    <name type="common">Giant wood spider</name>
    <name type="synonym">Nephila maculata</name>
    <dbReference type="NCBI Taxonomy" id="299642"/>
    <lineage>
        <taxon>Eukaryota</taxon>
        <taxon>Metazoa</taxon>
        <taxon>Ecdysozoa</taxon>
        <taxon>Arthropoda</taxon>
        <taxon>Chelicerata</taxon>
        <taxon>Arachnida</taxon>
        <taxon>Araneae</taxon>
        <taxon>Araneomorphae</taxon>
        <taxon>Entelegynae</taxon>
        <taxon>Araneoidea</taxon>
        <taxon>Nephilidae</taxon>
        <taxon>Nephila</taxon>
    </lineage>
</organism>
<gene>
    <name evidence="2" type="ORF">NPIL_441601</name>
</gene>
<comment type="caution">
    <text evidence="2">The sequence shown here is derived from an EMBL/GenBank/DDBJ whole genome shotgun (WGS) entry which is preliminary data.</text>
</comment>
<keyword evidence="3" id="KW-1185">Reference proteome</keyword>
<reference evidence="2" key="1">
    <citation type="submission" date="2020-08" db="EMBL/GenBank/DDBJ databases">
        <title>Multicomponent nature underlies the extraordinary mechanical properties of spider dragline silk.</title>
        <authorList>
            <person name="Kono N."/>
            <person name="Nakamura H."/>
            <person name="Mori M."/>
            <person name="Yoshida Y."/>
            <person name="Ohtoshi R."/>
            <person name="Malay A.D."/>
            <person name="Moran D.A.P."/>
            <person name="Tomita M."/>
            <person name="Numata K."/>
            <person name="Arakawa K."/>
        </authorList>
    </citation>
    <scope>NUCLEOTIDE SEQUENCE</scope>
</reference>